<evidence type="ECO:0000313" key="1">
    <source>
        <dbReference type="RefSeq" id="XP_059601315.1"/>
    </source>
</evidence>
<accession>A0AAJ8BP73</accession>
<reference evidence="1" key="1">
    <citation type="submission" date="2025-02" db="EMBL/GenBank/DDBJ databases">
        <authorList>
            <consortium name="NCBI Genome Project"/>
        </authorList>
    </citation>
    <scope>NUCLEOTIDE SEQUENCE</scope>
</reference>
<sequence>MKVYGIKLDFTHSEADRDYIDSPYQSLFIVVKAALALVNMDAFAQVFSLCGMHEEHCKSPFPPSSTVSND</sequence>
<dbReference type="KEGG" id="ang:An09g02130"/>
<proteinExistence type="predicted"/>
<dbReference type="GeneID" id="84591967"/>
<dbReference type="AlphaFoldDB" id="A0AAJ8BP73"/>
<dbReference type="VEuPathDB" id="FungiDB:An09g02130"/>
<protein>
    <submittedName>
        <fullName evidence="1">Uncharacterized protein</fullName>
    </submittedName>
</protein>
<gene>
    <name evidence="1" type="ORF">An09g02130</name>
</gene>
<name>A0AAJ8BP73_ASPNG</name>
<reference evidence="1" key="2">
    <citation type="submission" date="2025-08" db="UniProtKB">
        <authorList>
            <consortium name="RefSeq"/>
        </authorList>
    </citation>
    <scope>IDENTIFICATION</scope>
</reference>
<dbReference type="RefSeq" id="XP_059601315.1">
    <property type="nucleotide sequence ID" value="XM_059749639.1"/>
</dbReference>
<organism evidence="1">
    <name type="scientific">Aspergillus niger</name>
    <dbReference type="NCBI Taxonomy" id="5061"/>
    <lineage>
        <taxon>Eukaryota</taxon>
        <taxon>Fungi</taxon>
        <taxon>Dikarya</taxon>
        <taxon>Ascomycota</taxon>
        <taxon>Pezizomycotina</taxon>
        <taxon>Eurotiomycetes</taxon>
        <taxon>Eurotiomycetidae</taxon>
        <taxon>Eurotiales</taxon>
        <taxon>Aspergillaceae</taxon>
        <taxon>Aspergillus</taxon>
        <taxon>Aspergillus subgen. Circumdati</taxon>
    </lineage>
</organism>